<evidence type="ECO:0000256" key="6">
    <source>
        <dbReference type="ARBA" id="ARBA00048019"/>
    </source>
</evidence>
<dbReference type="InterPro" id="IPR000891">
    <property type="entry name" value="PYR_CT"/>
</dbReference>
<dbReference type="PANTHER" id="PTHR42880">
    <property type="entry name" value="HOMOCITRATE SYNTHASE"/>
    <property type="match status" value="1"/>
</dbReference>
<dbReference type="Proteomes" id="UP000248863">
    <property type="component" value="Unassembled WGS sequence"/>
</dbReference>
<reference evidence="9 10" key="1">
    <citation type="submission" date="2017-07" db="EMBL/GenBank/DDBJ databases">
        <title>Draft Genome Sequences of Select Purple Nonsulfur Bacteria.</title>
        <authorList>
            <person name="Lasarre B."/>
            <person name="Mckinlay J.B."/>
        </authorList>
    </citation>
    <scope>NUCLEOTIDE SEQUENCE [LARGE SCALE GENOMIC DNA]</scope>
    <source>
        <strain evidence="9 10">DSM 11907</strain>
    </source>
</reference>
<dbReference type="InterPro" id="IPR002034">
    <property type="entry name" value="AIPM/Hcit_synth_CS"/>
</dbReference>
<dbReference type="PROSITE" id="PS00816">
    <property type="entry name" value="AIPM_HOMOCIT_SYNTH_2"/>
    <property type="match status" value="1"/>
</dbReference>
<dbReference type="GO" id="GO:0004410">
    <property type="term" value="F:homocitrate synthase activity"/>
    <property type="evidence" value="ECO:0007669"/>
    <property type="project" value="UniProtKB-EC"/>
</dbReference>
<dbReference type="GO" id="GO:0019752">
    <property type="term" value="P:carboxylic acid metabolic process"/>
    <property type="evidence" value="ECO:0007669"/>
    <property type="project" value="InterPro"/>
</dbReference>
<name>A0A327KQ52_9BRAD</name>
<protein>
    <recommendedName>
        <fullName evidence="4">Homocitrate synthase</fullName>
        <ecNumber evidence="3">2.3.3.14</ecNumber>
    </recommendedName>
</protein>
<comment type="function">
    <text evidence="1">This protein is a Fe-Mo-cofactor biosynthetic component.</text>
</comment>
<evidence type="ECO:0000256" key="2">
    <source>
        <dbReference type="ARBA" id="ARBA00006154"/>
    </source>
</evidence>
<accession>A0A327KQ52</accession>
<evidence type="ECO:0000259" key="8">
    <source>
        <dbReference type="PROSITE" id="PS50991"/>
    </source>
</evidence>
<dbReference type="PROSITE" id="PS50991">
    <property type="entry name" value="PYR_CT"/>
    <property type="match status" value="1"/>
</dbReference>
<comment type="catalytic activity">
    <reaction evidence="6">
        <text>acetyl-CoA + 2-oxoglutarate + H2O = (2R)-homocitrate + CoA + H(+)</text>
        <dbReference type="Rhea" id="RHEA:12929"/>
        <dbReference type="ChEBI" id="CHEBI:15377"/>
        <dbReference type="ChEBI" id="CHEBI:15378"/>
        <dbReference type="ChEBI" id="CHEBI:16810"/>
        <dbReference type="ChEBI" id="CHEBI:57287"/>
        <dbReference type="ChEBI" id="CHEBI:57288"/>
        <dbReference type="ChEBI" id="CHEBI:58884"/>
        <dbReference type="EC" id="2.3.3.14"/>
    </reaction>
</comment>
<dbReference type="Gene3D" id="1.10.238.260">
    <property type="match status" value="1"/>
</dbReference>
<evidence type="ECO:0000313" key="10">
    <source>
        <dbReference type="Proteomes" id="UP000248863"/>
    </source>
</evidence>
<comment type="similarity">
    <text evidence="2 7">Belongs to the alpha-IPM synthase/homocitrate synthase family.</text>
</comment>
<gene>
    <name evidence="9" type="ORF">CH338_04385</name>
</gene>
<evidence type="ECO:0000256" key="5">
    <source>
        <dbReference type="ARBA" id="ARBA00022679"/>
    </source>
</evidence>
<evidence type="ECO:0000256" key="1">
    <source>
        <dbReference type="ARBA" id="ARBA00003050"/>
    </source>
</evidence>
<dbReference type="PANTHER" id="PTHR42880:SF1">
    <property type="entry name" value="ISOPROPYLMALATE_HOMOCITRATE_CITRAMALATE SYNTHASE FAMILY PROTEIN"/>
    <property type="match status" value="1"/>
</dbReference>
<dbReference type="Gene3D" id="3.20.20.70">
    <property type="entry name" value="Aldolase class I"/>
    <property type="match status" value="1"/>
</dbReference>
<feature type="domain" description="Pyruvate carboxyltransferase" evidence="8">
    <location>
        <begin position="32"/>
        <end position="284"/>
    </location>
</feature>
<dbReference type="PROSITE" id="PS00815">
    <property type="entry name" value="AIPM_HOMOCIT_SYNTH_1"/>
    <property type="match status" value="1"/>
</dbReference>
<dbReference type="SUPFAM" id="SSF51569">
    <property type="entry name" value="Aldolase"/>
    <property type="match status" value="1"/>
</dbReference>
<dbReference type="EMBL" id="NPEU01000027">
    <property type="protein sequence ID" value="RAI41009.1"/>
    <property type="molecule type" value="Genomic_DNA"/>
</dbReference>
<sequence>MTVSHIRDNEWWVSPYNNAADVVAARQLPAKVEIHDATLRDGEQTPGIVMDVADKVAIAEKLAEVGVERIEACMPAVSDMDFTAIKEISKLGLKSKIFSFARAVTVDIDKALDCGCHGVIIEIPIGYPKLKYQFKWTWEDVLRKSIEVVNYAKKRGLYAVYFPYDTTRARPEDLENLLTRLMQEAPPDSIGIVDTMGCALPEAIKYMVRRVKALTNLPVEVHTHNDFGMAVATELAGVEAGASCIHSCANGLGERTGNAALEELMVALHVLYGYDKQYKLDKLPELGALVSRITGVPIAANKPILGSKNFTRESGIGVDLVVKEPLAMFGTHPALTGRAGDVVLGKKSGKASITYTLERLGLAVPDDALVGEMLRQVKDKGIAKRGLVTDEEFQEIAESVLPKVSTKVNGKDPTAPQPRLYVSKAL</sequence>
<proteinExistence type="inferred from homology"/>
<keyword evidence="5 7" id="KW-0808">Transferase</keyword>
<evidence type="ECO:0000256" key="4">
    <source>
        <dbReference type="ARBA" id="ARBA00020735"/>
    </source>
</evidence>
<dbReference type="OrthoDB" id="9803573at2"/>
<comment type="caution">
    <text evidence="9">The sequence shown here is derived from an EMBL/GenBank/DDBJ whole genome shotgun (WGS) entry which is preliminary data.</text>
</comment>
<dbReference type="InterPro" id="IPR013785">
    <property type="entry name" value="Aldolase_TIM"/>
</dbReference>
<dbReference type="Pfam" id="PF00682">
    <property type="entry name" value="HMGL-like"/>
    <property type="match status" value="1"/>
</dbReference>
<dbReference type="EC" id="2.3.3.14" evidence="3"/>
<dbReference type="RefSeq" id="WP_111355792.1">
    <property type="nucleotide sequence ID" value="NZ_NPEU01000027.1"/>
</dbReference>
<evidence type="ECO:0000256" key="7">
    <source>
        <dbReference type="RuleBase" id="RU003523"/>
    </source>
</evidence>
<evidence type="ECO:0000256" key="3">
    <source>
        <dbReference type="ARBA" id="ARBA00012974"/>
    </source>
</evidence>
<evidence type="ECO:0000313" key="9">
    <source>
        <dbReference type="EMBL" id="RAI41009.1"/>
    </source>
</evidence>
<organism evidence="9 10">
    <name type="scientific">Rhodoplanes elegans</name>
    <dbReference type="NCBI Taxonomy" id="29408"/>
    <lineage>
        <taxon>Bacteria</taxon>
        <taxon>Pseudomonadati</taxon>
        <taxon>Pseudomonadota</taxon>
        <taxon>Alphaproteobacteria</taxon>
        <taxon>Hyphomicrobiales</taxon>
        <taxon>Nitrobacteraceae</taxon>
        <taxon>Rhodoplanes</taxon>
    </lineage>
</organism>
<dbReference type="AlphaFoldDB" id="A0A327KQ52"/>
<keyword evidence="10" id="KW-1185">Reference proteome</keyword>